<accession>A2F797</accession>
<dbReference type="Gene3D" id="3.40.50.300">
    <property type="entry name" value="P-loop containing nucleotide triphosphate hydrolases"/>
    <property type="match status" value="1"/>
</dbReference>
<dbReference type="FunFam" id="3.40.50.300:FF:001204">
    <property type="entry name" value="Small GTP-binding protein, putative"/>
    <property type="match status" value="1"/>
</dbReference>
<evidence type="ECO:0000313" key="3">
    <source>
        <dbReference type="EMBL" id="EAX99212.1"/>
    </source>
</evidence>
<dbReference type="Proteomes" id="UP000001542">
    <property type="component" value="Unassembled WGS sequence"/>
</dbReference>
<evidence type="ECO:0000313" key="4">
    <source>
        <dbReference type="Proteomes" id="UP000001542"/>
    </source>
</evidence>
<dbReference type="VEuPathDB" id="TrichDB:TVAG_236570"/>
<gene>
    <name evidence="3" type="ORF">TVAG_236570</name>
</gene>
<dbReference type="SMART" id="SM00174">
    <property type="entry name" value="RHO"/>
    <property type="match status" value="1"/>
</dbReference>
<dbReference type="GO" id="GO:0003924">
    <property type="term" value="F:GTPase activity"/>
    <property type="evidence" value="ECO:0000318"/>
    <property type="project" value="GO_Central"/>
</dbReference>
<dbReference type="PANTHER" id="PTHR47978">
    <property type="match status" value="1"/>
</dbReference>
<evidence type="ECO:0000256" key="2">
    <source>
        <dbReference type="SAM" id="MobiDB-lite"/>
    </source>
</evidence>
<dbReference type="GO" id="GO:0012505">
    <property type="term" value="C:endomembrane system"/>
    <property type="evidence" value="ECO:0000318"/>
    <property type="project" value="GO_Central"/>
</dbReference>
<dbReference type="EMBL" id="DS113645">
    <property type="protein sequence ID" value="EAX99212.1"/>
    <property type="molecule type" value="Genomic_DNA"/>
</dbReference>
<dbReference type="GO" id="GO:0005525">
    <property type="term" value="F:GTP binding"/>
    <property type="evidence" value="ECO:0007669"/>
    <property type="project" value="InterPro"/>
</dbReference>
<dbReference type="SMART" id="SM00175">
    <property type="entry name" value="RAB"/>
    <property type="match status" value="1"/>
</dbReference>
<dbReference type="PRINTS" id="PR00449">
    <property type="entry name" value="RASTRNSFRMNG"/>
</dbReference>
<dbReference type="SMART" id="SM00176">
    <property type="entry name" value="RAN"/>
    <property type="match status" value="1"/>
</dbReference>
<dbReference type="SMART" id="SM00173">
    <property type="entry name" value="RAS"/>
    <property type="match status" value="1"/>
</dbReference>
<dbReference type="SMART" id="SM00177">
    <property type="entry name" value="ARF"/>
    <property type="match status" value="1"/>
</dbReference>
<dbReference type="RefSeq" id="XP_001312142.1">
    <property type="nucleotide sequence ID" value="XM_001312141.1"/>
</dbReference>
<dbReference type="InParanoid" id="A2F797"/>
<dbReference type="KEGG" id="tva:4757017"/>
<dbReference type="InterPro" id="IPR005225">
    <property type="entry name" value="Small_GTP-bd"/>
</dbReference>
<dbReference type="InterPro" id="IPR027417">
    <property type="entry name" value="P-loop_NTPase"/>
</dbReference>
<dbReference type="STRING" id="5722.A2F797"/>
<dbReference type="GO" id="GO:0005829">
    <property type="term" value="C:cytosol"/>
    <property type="evidence" value="ECO:0007669"/>
    <property type="project" value="GOC"/>
</dbReference>
<reference evidence="3" key="2">
    <citation type="journal article" date="2007" name="Science">
        <title>Draft genome sequence of the sexually transmitted pathogen Trichomonas vaginalis.</title>
        <authorList>
            <person name="Carlton J.M."/>
            <person name="Hirt R.P."/>
            <person name="Silva J.C."/>
            <person name="Delcher A.L."/>
            <person name="Schatz M."/>
            <person name="Zhao Q."/>
            <person name="Wortman J.R."/>
            <person name="Bidwell S.L."/>
            <person name="Alsmark U.C.M."/>
            <person name="Besteiro S."/>
            <person name="Sicheritz-Ponten T."/>
            <person name="Noel C.J."/>
            <person name="Dacks J.B."/>
            <person name="Foster P.G."/>
            <person name="Simillion C."/>
            <person name="Van de Peer Y."/>
            <person name="Miranda-Saavedra D."/>
            <person name="Barton G.J."/>
            <person name="Westrop G.D."/>
            <person name="Mueller S."/>
            <person name="Dessi D."/>
            <person name="Fiori P.L."/>
            <person name="Ren Q."/>
            <person name="Paulsen I."/>
            <person name="Zhang H."/>
            <person name="Bastida-Corcuera F.D."/>
            <person name="Simoes-Barbosa A."/>
            <person name="Brown M.T."/>
            <person name="Hayes R.D."/>
            <person name="Mukherjee M."/>
            <person name="Okumura C.Y."/>
            <person name="Schneider R."/>
            <person name="Smith A.J."/>
            <person name="Vanacova S."/>
            <person name="Villalvazo M."/>
            <person name="Haas B.J."/>
            <person name="Pertea M."/>
            <person name="Feldblyum T.V."/>
            <person name="Utterback T.R."/>
            <person name="Shu C.L."/>
            <person name="Osoegawa K."/>
            <person name="de Jong P.J."/>
            <person name="Hrdy I."/>
            <person name="Horvathova L."/>
            <person name="Zubacova Z."/>
            <person name="Dolezal P."/>
            <person name="Malik S.B."/>
            <person name="Logsdon J.M. Jr."/>
            <person name="Henze K."/>
            <person name="Gupta A."/>
            <person name="Wang C.C."/>
            <person name="Dunne R.L."/>
            <person name="Upcroft J.A."/>
            <person name="Upcroft P."/>
            <person name="White O."/>
            <person name="Salzberg S.L."/>
            <person name="Tang P."/>
            <person name="Chiu C.-H."/>
            <person name="Lee Y.-S."/>
            <person name="Embley T.M."/>
            <person name="Coombs G.H."/>
            <person name="Mottram J.C."/>
            <person name="Tachezy J."/>
            <person name="Fraser-Liggett C.M."/>
            <person name="Johnson P.J."/>
        </authorList>
    </citation>
    <scope>NUCLEOTIDE SEQUENCE [LARGE SCALE GENOMIC DNA]</scope>
    <source>
        <strain evidence="3">G3</strain>
    </source>
</reference>
<dbReference type="SUPFAM" id="SSF52540">
    <property type="entry name" value="P-loop containing nucleoside triphosphate hydrolases"/>
    <property type="match status" value="1"/>
</dbReference>
<dbReference type="Pfam" id="PF00071">
    <property type="entry name" value="Ras"/>
    <property type="match status" value="1"/>
</dbReference>
<dbReference type="SMR" id="A2F797"/>
<dbReference type="NCBIfam" id="TIGR00231">
    <property type="entry name" value="small_GTP"/>
    <property type="match status" value="1"/>
</dbReference>
<dbReference type="GO" id="GO:0042147">
    <property type="term" value="P:retrograde transport, endosome to Golgi"/>
    <property type="evidence" value="ECO:0000318"/>
    <property type="project" value="GO_Central"/>
</dbReference>
<protein>
    <submittedName>
        <fullName evidence="3">Ras family protein</fullName>
    </submittedName>
</protein>
<dbReference type="GO" id="GO:0006890">
    <property type="term" value="P:retrograde vesicle-mediated transport, Golgi to endoplasmic reticulum"/>
    <property type="evidence" value="ECO:0000318"/>
    <property type="project" value="GO_Central"/>
</dbReference>
<dbReference type="PROSITE" id="PS51421">
    <property type="entry name" value="RAS"/>
    <property type="match status" value="1"/>
</dbReference>
<dbReference type="InterPro" id="IPR001806">
    <property type="entry name" value="Small_GTPase"/>
</dbReference>
<evidence type="ECO:0000256" key="1">
    <source>
        <dbReference type="ARBA" id="ARBA00022741"/>
    </source>
</evidence>
<dbReference type="AlphaFoldDB" id="A2F797"/>
<sequence length="203" mass="22456">MLLGEKAPPIYRVVTIGDASVGKTSIINKLVHNEFNKNEQTTVGAMFVMHLSQVGGDHVEMQIWDTAGQEKFRALGPIYYRNANVGIIVIDITSIRSFEHVEEWIINFRRIAGNDALLIVAANKADMASERQVSDDMLNQWSEKTGMKWFLTSALDGTGIHEMFNYIADHLLRNSPHGVPISTPAARPNPSSNKNSENSGCAC</sequence>
<dbReference type="GO" id="GO:0005794">
    <property type="term" value="C:Golgi apparatus"/>
    <property type="evidence" value="ECO:0000318"/>
    <property type="project" value="GO_Central"/>
</dbReference>
<keyword evidence="4" id="KW-1185">Reference proteome</keyword>
<dbReference type="CDD" id="cd00154">
    <property type="entry name" value="Rab"/>
    <property type="match status" value="1"/>
</dbReference>
<feature type="region of interest" description="Disordered" evidence="2">
    <location>
        <begin position="178"/>
        <end position="203"/>
    </location>
</feature>
<dbReference type="VEuPathDB" id="TrichDB:TVAGG3_0002890"/>
<dbReference type="PROSITE" id="PS51419">
    <property type="entry name" value="RAB"/>
    <property type="match status" value="1"/>
</dbReference>
<dbReference type="GO" id="GO:0006891">
    <property type="term" value="P:intra-Golgi vesicle-mediated transport"/>
    <property type="evidence" value="ECO:0000318"/>
    <property type="project" value="GO_Central"/>
</dbReference>
<reference evidence="3" key="1">
    <citation type="submission" date="2006-10" db="EMBL/GenBank/DDBJ databases">
        <authorList>
            <person name="Amadeo P."/>
            <person name="Zhao Q."/>
            <person name="Wortman J."/>
            <person name="Fraser-Liggett C."/>
            <person name="Carlton J."/>
        </authorList>
    </citation>
    <scope>NUCLEOTIDE SEQUENCE</scope>
    <source>
        <strain evidence="3">G3</strain>
    </source>
</reference>
<dbReference type="GO" id="GO:0006886">
    <property type="term" value="P:intracellular protein transport"/>
    <property type="evidence" value="ECO:0000318"/>
    <property type="project" value="GO_Central"/>
</dbReference>
<organism evidence="3 4">
    <name type="scientific">Trichomonas vaginalis (strain ATCC PRA-98 / G3)</name>
    <dbReference type="NCBI Taxonomy" id="412133"/>
    <lineage>
        <taxon>Eukaryota</taxon>
        <taxon>Metamonada</taxon>
        <taxon>Parabasalia</taxon>
        <taxon>Trichomonadida</taxon>
        <taxon>Trichomonadidae</taxon>
        <taxon>Trichomonas</taxon>
    </lineage>
</organism>
<feature type="compositionally biased region" description="Low complexity" evidence="2">
    <location>
        <begin position="188"/>
        <end position="203"/>
    </location>
</feature>
<dbReference type="eggNOG" id="KOG0088">
    <property type="taxonomic scope" value="Eukaryota"/>
</dbReference>
<dbReference type="OMA" id="VEEWIIN"/>
<proteinExistence type="predicted"/>
<name>A2F797_TRIV3</name>
<keyword evidence="1" id="KW-0547">Nucleotide-binding</keyword>